<keyword evidence="2" id="KW-0175">Coiled coil</keyword>
<protein>
    <submittedName>
        <fullName evidence="6">Exopolysaccharide production protein ExoF</fullName>
    </submittedName>
</protein>
<dbReference type="GO" id="GO:0015159">
    <property type="term" value="F:polysaccharide transmembrane transporter activity"/>
    <property type="evidence" value="ECO:0007669"/>
    <property type="project" value="InterPro"/>
</dbReference>
<dbReference type="InterPro" id="IPR058781">
    <property type="entry name" value="HH_AprE-like"/>
</dbReference>
<proteinExistence type="predicted"/>
<name>A0A1G8QZL4_9HYPH</name>
<feature type="coiled-coil region" evidence="2">
    <location>
        <begin position="235"/>
        <end position="276"/>
    </location>
</feature>
<dbReference type="Gene3D" id="3.30.1950.10">
    <property type="entry name" value="wza like domain"/>
    <property type="match status" value="1"/>
</dbReference>
<dbReference type="EMBL" id="FNEE01000004">
    <property type="protein sequence ID" value="SDJ10121.1"/>
    <property type="molecule type" value="Genomic_DNA"/>
</dbReference>
<evidence type="ECO:0000256" key="2">
    <source>
        <dbReference type="SAM" id="Coils"/>
    </source>
</evidence>
<keyword evidence="7" id="KW-1185">Reference proteome</keyword>
<keyword evidence="1 3" id="KW-0732">Signal</keyword>
<accession>A0A1G8QZL4</accession>
<dbReference type="Gene3D" id="3.10.560.10">
    <property type="entry name" value="Outer membrane lipoprotein wza domain like"/>
    <property type="match status" value="1"/>
</dbReference>
<reference evidence="7" key="1">
    <citation type="submission" date="2016-10" db="EMBL/GenBank/DDBJ databases">
        <authorList>
            <person name="Varghese N."/>
            <person name="Submissions S."/>
        </authorList>
    </citation>
    <scope>NUCLEOTIDE SEQUENCE [LARGE SCALE GENOMIC DNA]</scope>
    <source>
        <strain evidence="7">CGMCC 1.11022</strain>
    </source>
</reference>
<dbReference type="AlphaFoldDB" id="A0A1G8QZL4"/>
<sequence length="425" mass="46510">MKTDIFEISWAGTVSNRMRPMRLMTTCLALALAVPQLAAADEYRLGSQDKLTIRVAEWQTVEGTFRDWTAVNGEYTVGPSGTLSVPFVGEMPASGKTTSEIAAAISQALQRKLALADRPEASVEMAQYRPFYISGEVQTPGQYPYVPDLTVLRAMSIAGGVRRAPEGQRYDRDMINAKGEFDVLQDQRVRLIVRRARIEAQIADKPTFDVPKELAEDPKLASIVADEMAILTADQKNLKLRLQALDDLKKLLQSEIDSLQKKIVNQQRQVDLAKEQLSGIGSLAQKGLVVNTRVLGSQQTIADLEGQILDYETAILTARQSISKANQDAIDLENTQNADLATGRQQAEADLAETMLKMNMHTGLMAEAMSGNPALQGYRDGEEPTMSFGLVRMVDGKTSEIAASEDTPVLPGDVIKVKLVPMASQ</sequence>
<evidence type="ECO:0000259" key="5">
    <source>
        <dbReference type="Pfam" id="PF25994"/>
    </source>
</evidence>
<organism evidence="6 7">
    <name type="scientific">Mesorhizobium muleiense</name>
    <dbReference type="NCBI Taxonomy" id="1004279"/>
    <lineage>
        <taxon>Bacteria</taxon>
        <taxon>Pseudomonadati</taxon>
        <taxon>Pseudomonadota</taxon>
        <taxon>Alphaproteobacteria</taxon>
        <taxon>Hyphomicrobiales</taxon>
        <taxon>Phyllobacteriaceae</taxon>
        <taxon>Mesorhizobium</taxon>
    </lineage>
</organism>
<dbReference type="Proteomes" id="UP000198894">
    <property type="component" value="Unassembled WGS sequence"/>
</dbReference>
<dbReference type="InterPro" id="IPR003715">
    <property type="entry name" value="Poly_export_N"/>
</dbReference>
<feature type="chain" id="PRO_5011438268" evidence="3">
    <location>
        <begin position="41"/>
        <end position="425"/>
    </location>
</feature>
<dbReference type="Pfam" id="PF25994">
    <property type="entry name" value="HH_AprE"/>
    <property type="match status" value="1"/>
</dbReference>
<evidence type="ECO:0000256" key="1">
    <source>
        <dbReference type="ARBA" id="ARBA00022729"/>
    </source>
</evidence>
<feature type="signal peptide" evidence="3">
    <location>
        <begin position="1"/>
        <end position="40"/>
    </location>
</feature>
<dbReference type="Pfam" id="PF02563">
    <property type="entry name" value="Poly_export"/>
    <property type="match status" value="1"/>
</dbReference>
<evidence type="ECO:0000256" key="3">
    <source>
        <dbReference type="SAM" id="SignalP"/>
    </source>
</evidence>
<evidence type="ECO:0000259" key="4">
    <source>
        <dbReference type="Pfam" id="PF02563"/>
    </source>
</evidence>
<feature type="domain" description="Polysaccharide export protein N-terminal" evidence="4">
    <location>
        <begin position="39"/>
        <end position="125"/>
    </location>
</feature>
<dbReference type="PANTHER" id="PTHR33619:SF3">
    <property type="entry name" value="POLYSACCHARIDE EXPORT PROTEIN GFCE-RELATED"/>
    <property type="match status" value="1"/>
</dbReference>
<evidence type="ECO:0000313" key="6">
    <source>
        <dbReference type="EMBL" id="SDJ10121.1"/>
    </source>
</evidence>
<evidence type="ECO:0000313" key="7">
    <source>
        <dbReference type="Proteomes" id="UP000198894"/>
    </source>
</evidence>
<feature type="domain" description="AprE-like long alpha-helical hairpin" evidence="5">
    <location>
        <begin position="178"/>
        <end position="358"/>
    </location>
</feature>
<dbReference type="InterPro" id="IPR049712">
    <property type="entry name" value="Poly_export"/>
</dbReference>
<dbReference type="PANTHER" id="PTHR33619">
    <property type="entry name" value="POLYSACCHARIDE EXPORT PROTEIN GFCE-RELATED"/>
    <property type="match status" value="1"/>
</dbReference>
<gene>
    <name evidence="6" type="ORF">SAMN05428953_104212</name>
</gene>